<name>A0ACB7WWX5_9ERIC</name>
<evidence type="ECO:0000313" key="1">
    <source>
        <dbReference type="EMBL" id="KAH7832894.1"/>
    </source>
</evidence>
<comment type="caution">
    <text evidence="1">The sequence shown here is derived from an EMBL/GenBank/DDBJ whole genome shotgun (WGS) entry which is preliminary data.</text>
</comment>
<evidence type="ECO:0000313" key="2">
    <source>
        <dbReference type="Proteomes" id="UP000828048"/>
    </source>
</evidence>
<accession>A0ACB7WWX5</accession>
<proteinExistence type="predicted"/>
<dbReference type="Proteomes" id="UP000828048">
    <property type="component" value="Chromosome 2"/>
</dbReference>
<gene>
    <name evidence="1" type="ORF">Vadar_001134</name>
</gene>
<protein>
    <submittedName>
        <fullName evidence="1">Uncharacterized protein</fullName>
    </submittedName>
</protein>
<sequence>MGSIETTKKPHAVCIPYPAQGHINPMLKLSKLLHFKGFHITFVNTEFNHKRLLKSRGPHSLDGLPDFRFKTIPDGLPTSDLDATQDIPSLCDSTTKTCLPHFRELLYKLNDPVSSNGPPVTCIVSDGVMSFTLKAAEEFGVPEVLFWTPSACGFLGYTKYKDLVEKGLIPLKDASYLTNGYLETTIDWIQGMENVRFKDLPSFIRTTDPNDLMVNFVLQETEAALKASAIILNTFDAFEKPVLESLSSFLPPIYTLGPLQLLVNQVSDERLKSMHSNLWKEESQCIDWLDTKKPNSVLYVNFGSITVMTPKQLEEFAWGLANSGNDFLWIIRPDLVVGESAMLPPEFVTKTEGRGILANWCPQEKVLKHEAIAGFLTHSGWNSTLESVCGGVPVICWPFFAEQQTNCWFSCYEWGIGMEIDSDVRREEVEKLVRELMKGEKGKEMKLKAMEWKKKAEAATSAGGSSYRNLEKLVSEATQQPPRVRTMATVVEVVKYPGYSNPFRVQPQAFAQVQRAPLPRRLAGLPLKTIPDGLPPSDPDATQDIPSLCDSTTKTCLPHFRELLYKLNDPVSSNGPPVTCIVSDGVMSFTLKAAEEFGVLEVLFWTPSACGFLGYTKYKDLVEKGLVPLKDASYLTNGYLETTIDWIQGMENIRFKDLPSFIRTTDPNDLMVNFELQETEAAVLKASAIILNTFDAFEKTRPRIALVFPPSYLHPRPTSATVLYVNFGSITVMTPKQLEEFAWGLANSGNDFLWIISPDLVVGESAMLPSEFVTETEGRGILANWCPQERVLNHEAIAGFLTHSGWNSTLESVCGGVPVICWPFFVEQQTNCWFSCGEWGIGMEIDNNVRREEVENLSIILSNHLSILKYNS</sequence>
<reference evidence="1 2" key="1">
    <citation type="journal article" date="2021" name="Hortic Res">
        <title>High-quality reference genome and annotation aids understanding of berry development for evergreen blueberry (Vaccinium darrowii).</title>
        <authorList>
            <person name="Yu J."/>
            <person name="Hulse-Kemp A.M."/>
            <person name="Babiker E."/>
            <person name="Staton M."/>
        </authorList>
    </citation>
    <scope>NUCLEOTIDE SEQUENCE [LARGE SCALE GENOMIC DNA]</scope>
    <source>
        <strain evidence="2">cv. NJ 8807/NJ 8810</strain>
        <tissue evidence="1">Young leaf</tissue>
    </source>
</reference>
<dbReference type="EMBL" id="CM037152">
    <property type="protein sequence ID" value="KAH7832894.1"/>
    <property type="molecule type" value="Genomic_DNA"/>
</dbReference>
<organism evidence="1 2">
    <name type="scientific">Vaccinium darrowii</name>
    <dbReference type="NCBI Taxonomy" id="229202"/>
    <lineage>
        <taxon>Eukaryota</taxon>
        <taxon>Viridiplantae</taxon>
        <taxon>Streptophyta</taxon>
        <taxon>Embryophyta</taxon>
        <taxon>Tracheophyta</taxon>
        <taxon>Spermatophyta</taxon>
        <taxon>Magnoliopsida</taxon>
        <taxon>eudicotyledons</taxon>
        <taxon>Gunneridae</taxon>
        <taxon>Pentapetalae</taxon>
        <taxon>asterids</taxon>
        <taxon>Ericales</taxon>
        <taxon>Ericaceae</taxon>
        <taxon>Vaccinioideae</taxon>
        <taxon>Vaccinieae</taxon>
        <taxon>Vaccinium</taxon>
    </lineage>
</organism>
<keyword evidence="2" id="KW-1185">Reference proteome</keyword>